<reference evidence="6 7" key="1">
    <citation type="submission" date="2019-02" db="EMBL/GenBank/DDBJ databases">
        <title>Deep-cultivation of Planctomycetes and their phenomic and genomic characterization uncovers novel biology.</title>
        <authorList>
            <person name="Wiegand S."/>
            <person name="Jogler M."/>
            <person name="Boedeker C."/>
            <person name="Pinto D."/>
            <person name="Vollmers J."/>
            <person name="Rivas-Marin E."/>
            <person name="Kohn T."/>
            <person name="Peeters S.H."/>
            <person name="Heuer A."/>
            <person name="Rast P."/>
            <person name="Oberbeckmann S."/>
            <person name="Bunk B."/>
            <person name="Jeske O."/>
            <person name="Meyerdierks A."/>
            <person name="Storesund J.E."/>
            <person name="Kallscheuer N."/>
            <person name="Luecker S."/>
            <person name="Lage O.M."/>
            <person name="Pohl T."/>
            <person name="Merkel B.J."/>
            <person name="Hornburger P."/>
            <person name="Mueller R.-W."/>
            <person name="Bruemmer F."/>
            <person name="Labrenz M."/>
            <person name="Spormann A.M."/>
            <person name="Op Den Camp H."/>
            <person name="Overmann J."/>
            <person name="Amann R."/>
            <person name="Jetten M.S.M."/>
            <person name="Mascher T."/>
            <person name="Medema M.H."/>
            <person name="Devos D.P."/>
            <person name="Kaster A.-K."/>
            <person name="Ovreas L."/>
            <person name="Rohde M."/>
            <person name="Galperin M.Y."/>
            <person name="Jogler C."/>
        </authorList>
    </citation>
    <scope>NUCLEOTIDE SEQUENCE [LARGE SCALE GENOMIC DNA]</scope>
    <source>
        <strain evidence="6 7">V7</strain>
    </source>
</reference>
<protein>
    <submittedName>
        <fullName evidence="6">ECF RNA polymerase sigma factor SigE</fullName>
    </submittedName>
</protein>
<evidence type="ECO:0000256" key="4">
    <source>
        <dbReference type="ARBA" id="ARBA00023163"/>
    </source>
</evidence>
<dbReference type="Pfam" id="PF04542">
    <property type="entry name" value="Sigma70_r2"/>
    <property type="match status" value="1"/>
</dbReference>
<dbReference type="Gene3D" id="1.10.1740.10">
    <property type="match status" value="1"/>
</dbReference>
<feature type="domain" description="RNA polymerase sigma-70 region 2" evidence="5">
    <location>
        <begin position="33"/>
        <end position="98"/>
    </location>
</feature>
<evidence type="ECO:0000259" key="5">
    <source>
        <dbReference type="Pfam" id="PF04542"/>
    </source>
</evidence>
<dbReference type="InterPro" id="IPR007627">
    <property type="entry name" value="RNA_pol_sigma70_r2"/>
</dbReference>
<dbReference type="InterPro" id="IPR014284">
    <property type="entry name" value="RNA_pol_sigma-70_dom"/>
</dbReference>
<organism evidence="6 7">
    <name type="scientific">Crateriforma conspicua</name>
    <dbReference type="NCBI Taxonomy" id="2527996"/>
    <lineage>
        <taxon>Bacteria</taxon>
        <taxon>Pseudomonadati</taxon>
        <taxon>Planctomycetota</taxon>
        <taxon>Planctomycetia</taxon>
        <taxon>Planctomycetales</taxon>
        <taxon>Planctomycetaceae</taxon>
        <taxon>Crateriforma</taxon>
    </lineage>
</organism>
<gene>
    <name evidence="6" type="primary">sigE_2</name>
    <name evidence="6" type="ORF">V7x_32260</name>
</gene>
<dbReference type="GO" id="GO:0006352">
    <property type="term" value="P:DNA-templated transcription initiation"/>
    <property type="evidence" value="ECO:0007669"/>
    <property type="project" value="InterPro"/>
</dbReference>
<accession>A0A5C6G2M4</accession>
<dbReference type="PANTHER" id="PTHR43133:SF8">
    <property type="entry name" value="RNA POLYMERASE SIGMA FACTOR HI_1459-RELATED"/>
    <property type="match status" value="1"/>
</dbReference>
<dbReference type="SUPFAM" id="SSF88946">
    <property type="entry name" value="Sigma2 domain of RNA polymerase sigma factors"/>
    <property type="match status" value="1"/>
</dbReference>
<evidence type="ECO:0000256" key="3">
    <source>
        <dbReference type="ARBA" id="ARBA00023125"/>
    </source>
</evidence>
<dbReference type="GO" id="GO:0016987">
    <property type="term" value="F:sigma factor activity"/>
    <property type="evidence" value="ECO:0007669"/>
    <property type="project" value="UniProtKB-KW"/>
</dbReference>
<name>A0A5C6G2M4_9PLAN</name>
<evidence type="ECO:0000256" key="1">
    <source>
        <dbReference type="ARBA" id="ARBA00023015"/>
    </source>
</evidence>
<comment type="caution">
    <text evidence="6">The sequence shown here is derived from an EMBL/GenBank/DDBJ whole genome shotgun (WGS) entry which is preliminary data.</text>
</comment>
<evidence type="ECO:0000313" key="7">
    <source>
        <dbReference type="Proteomes" id="UP000316476"/>
    </source>
</evidence>
<dbReference type="NCBIfam" id="TIGR02937">
    <property type="entry name" value="sigma70-ECF"/>
    <property type="match status" value="1"/>
</dbReference>
<dbReference type="GO" id="GO:0003677">
    <property type="term" value="F:DNA binding"/>
    <property type="evidence" value="ECO:0007669"/>
    <property type="project" value="UniProtKB-KW"/>
</dbReference>
<dbReference type="InterPro" id="IPR039425">
    <property type="entry name" value="RNA_pol_sigma-70-like"/>
</dbReference>
<dbReference type="InterPro" id="IPR013325">
    <property type="entry name" value="RNA_pol_sigma_r2"/>
</dbReference>
<proteinExistence type="predicted"/>
<keyword evidence="3" id="KW-0238">DNA-binding</keyword>
<dbReference type="EMBL" id="SJPZ01000001">
    <property type="protein sequence ID" value="TWU67650.1"/>
    <property type="molecule type" value="Genomic_DNA"/>
</dbReference>
<keyword evidence="4" id="KW-0804">Transcription</keyword>
<evidence type="ECO:0000256" key="2">
    <source>
        <dbReference type="ARBA" id="ARBA00023082"/>
    </source>
</evidence>
<keyword evidence="2" id="KW-0731">Sigma factor</keyword>
<dbReference type="Proteomes" id="UP000316476">
    <property type="component" value="Unassembled WGS sequence"/>
</dbReference>
<dbReference type="PANTHER" id="PTHR43133">
    <property type="entry name" value="RNA POLYMERASE ECF-TYPE SIGMA FACTO"/>
    <property type="match status" value="1"/>
</dbReference>
<keyword evidence="1" id="KW-0805">Transcription regulation</keyword>
<sequence>MHVATENHGPETRPTLIGRLADPACEQAWEEFVRLYRDVVYRVARARGLRHADAEDVSQEVFAIVAQKVEQFDPAAKGSFRGWLRKLARDVAIDRLRRPSIGTGSGDSAVQRQLNELPAGEDTGSLWDVEVRREQLRLACERIRDQFSDGTWQSFWLTAIKHQSIADVAKQLSRSEGSIRVARCRVMAKLKQEVRRDDREISL</sequence>
<evidence type="ECO:0000313" key="6">
    <source>
        <dbReference type="EMBL" id="TWU67650.1"/>
    </source>
</evidence>
<dbReference type="AlphaFoldDB" id="A0A5C6G2M4"/>